<dbReference type="Pfam" id="PF07596">
    <property type="entry name" value="SBP_bac_10"/>
    <property type="match status" value="1"/>
</dbReference>
<dbReference type="NCBIfam" id="TIGR02532">
    <property type="entry name" value="IV_pilin_GFxxxE"/>
    <property type="match status" value="1"/>
</dbReference>
<organism evidence="3 4">
    <name type="scientific">Gimesia maris</name>
    <dbReference type="NCBI Taxonomy" id="122"/>
    <lineage>
        <taxon>Bacteria</taxon>
        <taxon>Pseudomonadati</taxon>
        <taxon>Planctomycetota</taxon>
        <taxon>Planctomycetia</taxon>
        <taxon>Planctomycetales</taxon>
        <taxon>Planctomycetaceae</taxon>
        <taxon>Gimesia</taxon>
    </lineage>
</organism>
<reference evidence="3 4" key="1">
    <citation type="submission" date="2019-08" db="EMBL/GenBank/DDBJ databases">
        <title>Deep-cultivation of Planctomycetes and their phenomic and genomic characterization uncovers novel biology.</title>
        <authorList>
            <person name="Wiegand S."/>
            <person name="Jogler M."/>
            <person name="Boedeker C."/>
            <person name="Pinto D."/>
            <person name="Vollmers J."/>
            <person name="Rivas-Marin E."/>
            <person name="Kohn T."/>
            <person name="Peeters S.H."/>
            <person name="Heuer A."/>
            <person name="Rast P."/>
            <person name="Oberbeckmann S."/>
            <person name="Bunk B."/>
            <person name="Jeske O."/>
            <person name="Meyerdierks A."/>
            <person name="Storesund J.E."/>
            <person name="Kallscheuer N."/>
            <person name="Luecker S."/>
            <person name="Lage O.M."/>
            <person name="Pohl T."/>
            <person name="Merkel B.J."/>
            <person name="Hornburger P."/>
            <person name="Mueller R.-W."/>
            <person name="Bruemmer F."/>
            <person name="Labrenz M."/>
            <person name="Spormann A.M."/>
            <person name="Op den Camp H."/>
            <person name="Overmann J."/>
            <person name="Amann R."/>
            <person name="Jetten M.S.M."/>
            <person name="Mascher T."/>
            <person name="Medema M.H."/>
            <person name="Devos D.P."/>
            <person name="Kaster A.-K."/>
            <person name="Ovreas L."/>
            <person name="Rohde M."/>
            <person name="Galperin M.Y."/>
            <person name="Jogler C."/>
        </authorList>
    </citation>
    <scope>NUCLEOTIDE SEQUENCE [LARGE SCALE GENOMIC DNA]</scope>
    <source>
        <strain evidence="3 4">DSM 8797</strain>
    </source>
</reference>
<protein>
    <submittedName>
        <fullName evidence="3">Major pilin subunit</fullName>
    </submittedName>
</protein>
<dbReference type="RefSeq" id="WP_002646900.1">
    <property type="nucleotide sequence ID" value="NZ_CP042910.1"/>
</dbReference>
<evidence type="ECO:0000259" key="2">
    <source>
        <dbReference type="Pfam" id="PF07596"/>
    </source>
</evidence>
<gene>
    <name evidence="3" type="ORF">GmarT_02470</name>
</gene>
<dbReference type="SUPFAM" id="SSF54523">
    <property type="entry name" value="Pili subunits"/>
    <property type="match status" value="1"/>
</dbReference>
<keyword evidence="1" id="KW-0812">Transmembrane</keyword>
<name>A0ABX5YFC0_9PLAN</name>
<sequence>MKRLAAKRGFTLIELLVVIAIIAILIALLLPAVQQAREAARRSTCKNNMKQLGIALHNYHETHRIFPQMHVEYARNTDYDPPGGESFLPWSVMILPFMDQGPLYNKINMNAAWRDSSNSNAVLQPTLIKTPIATFACPSDPADGLNPNIGNYGKSNYVGPYSCYRLLPGTTTISGVTPAWANHTARNMKSFRDGLSNVILLGERTTEGGYNGAIWAGAHNSLNSTYGYLGNWYYHTAVVRTFEGWSTNSDQALSSYYMINGKNNAAGAANGWGLSSSHEGGCHFLLGDGTVRFISENVNGDTLIFLCGINDKNVVGEF</sequence>
<dbReference type="Pfam" id="PF07963">
    <property type="entry name" value="N_methyl"/>
    <property type="match status" value="1"/>
</dbReference>
<evidence type="ECO:0000313" key="3">
    <source>
        <dbReference type="EMBL" id="QEG14412.1"/>
    </source>
</evidence>
<keyword evidence="1" id="KW-1133">Transmembrane helix</keyword>
<dbReference type="InterPro" id="IPR045584">
    <property type="entry name" value="Pilin-like"/>
</dbReference>
<proteinExistence type="predicted"/>
<dbReference type="Gene3D" id="3.30.700.10">
    <property type="entry name" value="Glycoprotein, Type 4 Pilin"/>
    <property type="match status" value="1"/>
</dbReference>
<dbReference type="InterPro" id="IPR012902">
    <property type="entry name" value="N_methyl_site"/>
</dbReference>
<feature type="transmembrane region" description="Helical" evidence="1">
    <location>
        <begin position="12"/>
        <end position="33"/>
    </location>
</feature>
<dbReference type="InterPro" id="IPR027558">
    <property type="entry name" value="Pre_pil_HX9DG_C"/>
</dbReference>
<keyword evidence="1" id="KW-0472">Membrane</keyword>
<dbReference type="PANTHER" id="PTHR30093">
    <property type="entry name" value="GENERAL SECRETION PATHWAY PROTEIN G"/>
    <property type="match status" value="1"/>
</dbReference>
<evidence type="ECO:0000256" key="1">
    <source>
        <dbReference type="SAM" id="Phobius"/>
    </source>
</evidence>
<dbReference type="PANTHER" id="PTHR30093:SF2">
    <property type="entry name" value="TYPE II SECRETION SYSTEM PROTEIN H"/>
    <property type="match status" value="1"/>
</dbReference>
<dbReference type="GeneID" id="98644943"/>
<dbReference type="EMBL" id="CP042910">
    <property type="protein sequence ID" value="QEG14412.1"/>
    <property type="molecule type" value="Genomic_DNA"/>
</dbReference>
<dbReference type="NCBIfam" id="TIGR04294">
    <property type="entry name" value="pre_pil_HX9DG"/>
    <property type="match status" value="1"/>
</dbReference>
<keyword evidence="4" id="KW-1185">Reference proteome</keyword>
<dbReference type="Proteomes" id="UP000322887">
    <property type="component" value="Chromosome"/>
</dbReference>
<evidence type="ECO:0000313" key="4">
    <source>
        <dbReference type="Proteomes" id="UP000322887"/>
    </source>
</evidence>
<dbReference type="PROSITE" id="PS00409">
    <property type="entry name" value="PROKAR_NTER_METHYL"/>
    <property type="match status" value="1"/>
</dbReference>
<accession>A0ABX5YFC0</accession>
<feature type="domain" description="DUF1559" evidence="2">
    <location>
        <begin position="34"/>
        <end position="299"/>
    </location>
</feature>
<dbReference type="InterPro" id="IPR011453">
    <property type="entry name" value="DUF1559"/>
</dbReference>